<keyword evidence="2" id="KW-0472">Membrane</keyword>
<evidence type="ECO:0000313" key="5">
    <source>
        <dbReference type="Proteomes" id="UP001237642"/>
    </source>
</evidence>
<dbReference type="InterPro" id="IPR027417">
    <property type="entry name" value="P-loop_NTPase"/>
</dbReference>
<dbReference type="AlphaFoldDB" id="A0AAD8NAJ4"/>
<dbReference type="EMBL" id="JAUIZM010000001">
    <property type="protein sequence ID" value="KAK1401987.1"/>
    <property type="molecule type" value="Genomic_DNA"/>
</dbReference>
<reference evidence="4" key="1">
    <citation type="submission" date="2023-02" db="EMBL/GenBank/DDBJ databases">
        <title>Genome of toxic invasive species Heracleum sosnowskyi carries increased number of genes despite the absence of recent whole-genome duplications.</title>
        <authorList>
            <person name="Schelkunov M."/>
            <person name="Shtratnikova V."/>
            <person name="Makarenko M."/>
            <person name="Klepikova A."/>
            <person name="Omelchenko D."/>
            <person name="Novikova G."/>
            <person name="Obukhova E."/>
            <person name="Bogdanov V."/>
            <person name="Penin A."/>
            <person name="Logacheva M."/>
        </authorList>
    </citation>
    <scope>NUCLEOTIDE SEQUENCE</scope>
    <source>
        <strain evidence="4">Hsosn_3</strain>
        <tissue evidence="4">Leaf</tissue>
    </source>
</reference>
<gene>
    <name evidence="4" type="ORF">POM88_001592</name>
</gene>
<sequence length="330" mass="36660">MCMLTLLLGPPGSGNTTLLKALAGVLEKDLRVTGQILGLDICADIMVGDVMRRGISGGQKKRVTTWEMLFGPAKVFFMDDISTGLDSSTTFQIVKYMRQMVHIMDVSMIISLLQPAPETYDLFDDIILLSEGQIVYQGPRDNILEFFESVGFKCPDRKGVGDFLQEVTSRKDQEQYWYKKNEPYHYISVGGSTSAKGNNWIGDLQLYLTSDSNMALSLFRFIAAVSRIQVVSNSLAGQIIQLTMLSVSQEDAPALVSKLLDQLMKSDKYGERRGAAFGLAGLVKGFRISCLKKYGITVVLREGLADRFLLDKYLKSCSFCNCVKQDVNDV</sequence>
<keyword evidence="1" id="KW-0813">Transport</keyword>
<evidence type="ECO:0000256" key="1">
    <source>
        <dbReference type="ARBA" id="ARBA00022448"/>
    </source>
</evidence>
<organism evidence="4 5">
    <name type="scientific">Heracleum sosnowskyi</name>
    <dbReference type="NCBI Taxonomy" id="360622"/>
    <lineage>
        <taxon>Eukaryota</taxon>
        <taxon>Viridiplantae</taxon>
        <taxon>Streptophyta</taxon>
        <taxon>Embryophyta</taxon>
        <taxon>Tracheophyta</taxon>
        <taxon>Spermatophyta</taxon>
        <taxon>Magnoliopsida</taxon>
        <taxon>eudicotyledons</taxon>
        <taxon>Gunneridae</taxon>
        <taxon>Pentapetalae</taxon>
        <taxon>asterids</taxon>
        <taxon>campanulids</taxon>
        <taxon>Apiales</taxon>
        <taxon>Apiaceae</taxon>
        <taxon>Apioideae</taxon>
        <taxon>apioid superclade</taxon>
        <taxon>Tordylieae</taxon>
        <taxon>Tordyliinae</taxon>
        <taxon>Heracleum</taxon>
    </lineage>
</organism>
<dbReference type="InterPro" id="IPR043926">
    <property type="entry name" value="ABCG_dom"/>
</dbReference>
<reference evidence="4" key="2">
    <citation type="submission" date="2023-05" db="EMBL/GenBank/DDBJ databases">
        <authorList>
            <person name="Schelkunov M.I."/>
        </authorList>
    </citation>
    <scope>NUCLEOTIDE SEQUENCE</scope>
    <source>
        <strain evidence="4">Hsosn_3</strain>
        <tissue evidence="4">Leaf</tissue>
    </source>
</reference>
<evidence type="ECO:0000313" key="4">
    <source>
        <dbReference type="EMBL" id="KAK1401987.1"/>
    </source>
</evidence>
<keyword evidence="5" id="KW-1185">Reference proteome</keyword>
<dbReference type="PANTHER" id="PTHR19241">
    <property type="entry name" value="ATP-BINDING CASSETTE TRANSPORTER"/>
    <property type="match status" value="1"/>
</dbReference>
<dbReference type="SUPFAM" id="SSF52540">
    <property type="entry name" value="P-loop containing nucleoside triphosphate hydrolases"/>
    <property type="match status" value="1"/>
</dbReference>
<comment type="caution">
    <text evidence="4">The sequence shown here is derived from an EMBL/GenBank/DDBJ whole genome shotgun (WGS) entry which is preliminary data.</text>
</comment>
<dbReference type="GO" id="GO:0140359">
    <property type="term" value="F:ABC-type transporter activity"/>
    <property type="evidence" value="ECO:0007669"/>
    <property type="project" value="InterPro"/>
</dbReference>
<proteinExistence type="predicted"/>
<evidence type="ECO:0000256" key="2">
    <source>
        <dbReference type="ARBA" id="ARBA00023136"/>
    </source>
</evidence>
<dbReference type="Proteomes" id="UP001237642">
    <property type="component" value="Unassembled WGS sequence"/>
</dbReference>
<dbReference type="Pfam" id="PF19055">
    <property type="entry name" value="ABC2_membrane_7"/>
    <property type="match status" value="1"/>
</dbReference>
<evidence type="ECO:0000259" key="3">
    <source>
        <dbReference type="Pfam" id="PF19055"/>
    </source>
</evidence>
<dbReference type="Gene3D" id="3.40.50.300">
    <property type="entry name" value="P-loop containing nucleotide triphosphate hydrolases"/>
    <property type="match status" value="1"/>
</dbReference>
<name>A0AAD8NAJ4_9APIA</name>
<feature type="domain" description="ABC transporter family G" evidence="3">
    <location>
        <begin position="114"/>
        <end position="164"/>
    </location>
</feature>
<accession>A0AAD8NAJ4</accession>
<protein>
    <recommendedName>
        <fullName evidence="3">ABC transporter family G domain-containing protein</fullName>
    </recommendedName>
</protein>